<dbReference type="EMBL" id="AUZY01004646">
    <property type="protein sequence ID" value="EQD62352.1"/>
    <property type="molecule type" value="Genomic_DNA"/>
</dbReference>
<proteinExistence type="predicted"/>
<accession>T1AXV4</accession>
<evidence type="ECO:0000313" key="1">
    <source>
        <dbReference type="EMBL" id="EQD62352.1"/>
    </source>
</evidence>
<reference evidence="1" key="2">
    <citation type="journal article" date="2014" name="ISME J.">
        <title>Microbial stratification in low pH oxic and suboxic macroscopic growths along an acid mine drainage.</title>
        <authorList>
            <person name="Mendez-Garcia C."/>
            <person name="Mesa V."/>
            <person name="Sprenger R.R."/>
            <person name="Richter M."/>
            <person name="Diez M.S."/>
            <person name="Solano J."/>
            <person name="Bargiela R."/>
            <person name="Golyshina O.V."/>
            <person name="Manteca A."/>
            <person name="Ramos J.L."/>
            <person name="Gallego J.R."/>
            <person name="Llorente I."/>
            <person name="Martins Dos Santos V.A."/>
            <person name="Jensen O.N."/>
            <person name="Pelaez A.I."/>
            <person name="Sanchez J."/>
            <person name="Ferrer M."/>
        </authorList>
    </citation>
    <scope>NUCLEOTIDE SEQUENCE</scope>
</reference>
<reference evidence="1" key="1">
    <citation type="submission" date="2013-08" db="EMBL/GenBank/DDBJ databases">
        <authorList>
            <person name="Mendez C."/>
            <person name="Richter M."/>
            <person name="Ferrer M."/>
            <person name="Sanchez J."/>
        </authorList>
    </citation>
    <scope>NUCLEOTIDE SEQUENCE</scope>
</reference>
<sequence length="99" mass="11530">MASTFVQHAFILGLETEHAGLIRLLDKILGYMDDNNHERALDRIDGLNRLFILHCSREENEIYSVLKDRNAIDGLVEQIKYKRVPKNWQCAVTKKYKGK</sequence>
<dbReference type="AlphaFoldDB" id="T1AXV4"/>
<comment type="caution">
    <text evidence="1">The sequence shown here is derived from an EMBL/GenBank/DDBJ whole genome shotgun (WGS) entry which is preliminary data.</text>
</comment>
<name>T1AXV4_9ZZZZ</name>
<organism evidence="1">
    <name type="scientific">mine drainage metagenome</name>
    <dbReference type="NCBI Taxonomy" id="410659"/>
    <lineage>
        <taxon>unclassified sequences</taxon>
        <taxon>metagenomes</taxon>
        <taxon>ecological metagenomes</taxon>
    </lineage>
</organism>
<gene>
    <name evidence="1" type="ORF">B1B_07294</name>
</gene>
<protein>
    <submittedName>
        <fullName evidence="1">Hemerythrin/HHE cation-binding motif domain protein</fullName>
    </submittedName>
</protein>